<dbReference type="Proteomes" id="UP000249890">
    <property type="component" value="Chromosome"/>
</dbReference>
<dbReference type="AlphaFoldDB" id="A0A2Z2KIA0"/>
<dbReference type="KEGG" id="pdh:B9T62_35840"/>
<reference evidence="1 2" key="1">
    <citation type="submission" date="2017-06" db="EMBL/GenBank/DDBJ databases">
        <title>Complete genome sequence of Paenibacillus donghaensis KCTC 13049T isolated from East Sea sediment, South Korea.</title>
        <authorList>
            <person name="Jung B.K."/>
            <person name="Hong S.-J."/>
            <person name="Shin J.-H."/>
        </authorList>
    </citation>
    <scope>NUCLEOTIDE SEQUENCE [LARGE SCALE GENOMIC DNA]</scope>
    <source>
        <strain evidence="1 2">KCTC 13049</strain>
    </source>
</reference>
<keyword evidence="2" id="KW-1185">Reference proteome</keyword>
<organism evidence="1 2">
    <name type="scientific">Paenibacillus donghaensis</name>
    <dbReference type="NCBI Taxonomy" id="414771"/>
    <lineage>
        <taxon>Bacteria</taxon>
        <taxon>Bacillati</taxon>
        <taxon>Bacillota</taxon>
        <taxon>Bacilli</taxon>
        <taxon>Bacillales</taxon>
        <taxon>Paenibacillaceae</taxon>
        <taxon>Paenibacillus</taxon>
    </lineage>
</organism>
<accession>A0A2Z2KIA0</accession>
<proteinExistence type="predicted"/>
<dbReference type="InterPro" id="IPR024269">
    <property type="entry name" value="DUF3791"/>
</dbReference>
<protein>
    <submittedName>
        <fullName evidence="1">Uncharacterized protein</fullName>
    </submittedName>
</protein>
<name>A0A2Z2KIA0_9BACL</name>
<evidence type="ECO:0000313" key="2">
    <source>
        <dbReference type="Proteomes" id="UP000249890"/>
    </source>
</evidence>
<dbReference type="Pfam" id="PF12668">
    <property type="entry name" value="DUF3791"/>
    <property type="match status" value="1"/>
</dbReference>
<sequence>MLHRSMEERILSLKVDSIELCKVAWGIRGNKVLEIFNGVDLLTLIEECYEGLHTESHLYLIGWLEDVLKERGVDIDVLKST</sequence>
<evidence type="ECO:0000313" key="1">
    <source>
        <dbReference type="EMBL" id="ASA25637.1"/>
    </source>
</evidence>
<dbReference type="EMBL" id="CP021780">
    <property type="protein sequence ID" value="ASA25637.1"/>
    <property type="molecule type" value="Genomic_DNA"/>
</dbReference>
<gene>
    <name evidence="1" type="ORF">B9T62_35840</name>
</gene>